<feature type="domain" description="Ig-like" evidence="1">
    <location>
        <begin position="897"/>
        <end position="972"/>
    </location>
</feature>
<organism evidence="2 3">
    <name type="scientific">Chitinophaga ginsengisoli</name>
    <dbReference type="NCBI Taxonomy" id="363837"/>
    <lineage>
        <taxon>Bacteria</taxon>
        <taxon>Pseudomonadati</taxon>
        <taxon>Bacteroidota</taxon>
        <taxon>Chitinophagia</taxon>
        <taxon>Chitinophagales</taxon>
        <taxon>Chitinophagaceae</taxon>
        <taxon>Chitinophaga</taxon>
    </lineage>
</organism>
<gene>
    <name evidence="2" type="ORF">CLV42_107207</name>
</gene>
<evidence type="ECO:0000259" key="1">
    <source>
        <dbReference type="Pfam" id="PF19081"/>
    </source>
</evidence>
<evidence type="ECO:0000313" key="3">
    <source>
        <dbReference type="Proteomes" id="UP000240978"/>
    </source>
</evidence>
<dbReference type="Gene3D" id="2.160.20.10">
    <property type="entry name" value="Single-stranded right-handed beta-helix, Pectin lyase-like"/>
    <property type="match status" value="1"/>
</dbReference>
<dbReference type="InterPro" id="IPR012334">
    <property type="entry name" value="Pectin_lyas_fold"/>
</dbReference>
<dbReference type="NCBIfam" id="TIGR04131">
    <property type="entry name" value="Bac_Flav_CTERM"/>
    <property type="match status" value="1"/>
</dbReference>
<feature type="domain" description="Ig-like" evidence="1">
    <location>
        <begin position="415"/>
        <end position="496"/>
    </location>
</feature>
<comment type="caution">
    <text evidence="2">The sequence shown here is derived from an EMBL/GenBank/DDBJ whole genome shotgun (WGS) entry which is preliminary data.</text>
</comment>
<protein>
    <submittedName>
        <fullName evidence="2">Gliding motility-associated-like protein</fullName>
    </submittedName>
</protein>
<dbReference type="InterPro" id="IPR011050">
    <property type="entry name" value="Pectin_lyase_fold/virulence"/>
</dbReference>
<dbReference type="SUPFAM" id="SSF51126">
    <property type="entry name" value="Pectin lyase-like"/>
    <property type="match status" value="1"/>
</dbReference>
<evidence type="ECO:0000313" key="2">
    <source>
        <dbReference type="EMBL" id="PSL29060.1"/>
    </source>
</evidence>
<dbReference type="Proteomes" id="UP000240978">
    <property type="component" value="Unassembled WGS sequence"/>
</dbReference>
<proteinExistence type="predicted"/>
<keyword evidence="3" id="KW-1185">Reference proteome</keyword>
<dbReference type="Pfam" id="PF13585">
    <property type="entry name" value="CHU_C"/>
    <property type="match status" value="1"/>
</dbReference>
<feature type="domain" description="Ig-like" evidence="1">
    <location>
        <begin position="741"/>
        <end position="818"/>
    </location>
</feature>
<feature type="domain" description="Ig-like" evidence="1">
    <location>
        <begin position="661"/>
        <end position="738"/>
    </location>
</feature>
<name>A0A2P8G4Z4_9BACT</name>
<feature type="domain" description="Ig-like" evidence="1">
    <location>
        <begin position="975"/>
        <end position="1052"/>
    </location>
</feature>
<dbReference type="AlphaFoldDB" id="A0A2P8G4Z4"/>
<dbReference type="Pfam" id="PF19081">
    <property type="entry name" value="Ig_7"/>
    <property type="match status" value="6"/>
</dbReference>
<reference evidence="2 3" key="1">
    <citation type="submission" date="2018-03" db="EMBL/GenBank/DDBJ databases">
        <title>Genomic Encyclopedia of Archaeal and Bacterial Type Strains, Phase II (KMG-II): from individual species to whole genera.</title>
        <authorList>
            <person name="Goeker M."/>
        </authorList>
    </citation>
    <scope>NUCLEOTIDE SEQUENCE [LARGE SCALE GENOMIC DNA]</scope>
    <source>
        <strain evidence="2 3">DSM 18107</strain>
    </source>
</reference>
<feature type="domain" description="Ig-like" evidence="1">
    <location>
        <begin position="580"/>
        <end position="658"/>
    </location>
</feature>
<dbReference type="RefSeq" id="WP_170117563.1">
    <property type="nucleotide sequence ID" value="NZ_PYGK01000007.1"/>
</dbReference>
<dbReference type="EMBL" id="PYGK01000007">
    <property type="protein sequence ID" value="PSL29060.1"/>
    <property type="molecule type" value="Genomic_DNA"/>
</dbReference>
<dbReference type="InterPro" id="IPR044023">
    <property type="entry name" value="Ig_7"/>
</dbReference>
<sequence length="1222" mass="126823">MPKNFKRILLTIVSMLSIHYSFSAVIYVNINNPTPGTGTSWATAYNDLNAAIAAAPAYSEIWVAQGTYKPTTGTDRTIAFTLPIYMTVYGGFNGTEVNRTDRNPVAYPTILSGDIGVPGDLSDNSYNVVRATPSAVNGTIVDGFTIRDGNANQGYPGSTAIQPYNQGGGVTCISYNPNWTAIDAVIIIQNCHFTNNFAVYGGAVCNFTYGTSAMAQTSMLNCVFDNNTAVMGGGAMALVSINAEVVYNYMLNCVFVNNNSGPGTASCIAAIEDNNSSAGAISSFVYNSVFYNEAAPVATNEERNGGVGYTRFYYDILWGTTPYPDNTFNSVGHLTYGTCDFNINTPPAGNTNLDPQFVDAANGNYHVAPCSPVIDYGGFAFFTPWNVDYDGNARVQNSSVDLGIYETSKTVSSTPFAAPATYCQGQVVTADLSNKIALATGTLNWYSNSNLSASSLLPGAPTASTAATGVTYYYVTQTVAGTCESKAAKLTVTVNPSPGAPATSPVGYCQNAASVPLTATMTTGTYLRWYVDNTTPTWLPGAPSPSTATTGNQTWYVSQIGTNGCESPRAVITVSTGSAPLAPVTAPISYCQNATAVALDATGDAGATLNWYSTATSTPALSAAPVPVTNVAATTAYYVSQTSSGCESPRVPLAVTVNAAPAAPTSTNTSYTYCQFQNAQALNATGTGLQWYNLAAGGTPSSSTPVVLTTGTGTTDYYVSQTVNGCESPRLDISVTVNAAPAAPTSTNATPGYCLNATPAALQATGTSLIWYDAATNGNVYPVAPTPSTSSSGITDYYVSQTVGGCESPRLNISVTVTDAPTAPVTTDATYCQNMTATPLTATGSNLLWYDAGGTVYPSVPTPSTSSTGTTDYYVSQTVAGCESPRATIVINVNAIPSAPVTSALTYCQNTNAAALTALGTSLTWYDAQTGGTAYASAPQPSTATIGAQSFYVSQTVNGCESPRAPLAVTVQSQPAGPATSDITYCQNAPATALTATGSSLRWYYNATGGTGYLNAPTPSTTESGITTYYVSESGAASCESVRSPLTVTVNPSPSVTIAAVNRSYCKNTAVPLTASGASSYSWTPTLYLSDPAISNPTATLTQSINYTVTGTDDNGCTGTAQVALNISDNCGAYTMPTAFSPNGDGQNDLFRVATENNPQAFHMEVYNRYGGKVFETSDITIGWDGTQKGLQVPVGTYAYFITIKTSDGSVTNKTGSVTLIR</sequence>
<accession>A0A2P8G4Z4</accession>
<dbReference type="InterPro" id="IPR026341">
    <property type="entry name" value="T9SS_type_B"/>
</dbReference>